<keyword evidence="2" id="KW-1185">Reference proteome</keyword>
<evidence type="ECO:0000313" key="1">
    <source>
        <dbReference type="EMBL" id="MCX2977963.1"/>
    </source>
</evidence>
<comment type="caution">
    <text evidence="1">The sequence shown here is derived from an EMBL/GenBank/DDBJ whole genome shotgun (WGS) entry which is preliminary data.</text>
</comment>
<dbReference type="Proteomes" id="UP001143304">
    <property type="component" value="Unassembled WGS sequence"/>
</dbReference>
<organism evidence="1 2">
    <name type="scientific">Candidatus Marimicrobium litorale</name>
    <dbReference type="NCBI Taxonomy" id="2518991"/>
    <lineage>
        <taxon>Bacteria</taxon>
        <taxon>Pseudomonadati</taxon>
        <taxon>Pseudomonadota</taxon>
        <taxon>Gammaproteobacteria</taxon>
        <taxon>Cellvibrionales</taxon>
        <taxon>Halieaceae</taxon>
        <taxon>Marimicrobium</taxon>
    </lineage>
</organism>
<dbReference type="RefSeq" id="WP_279249667.1">
    <property type="nucleotide sequence ID" value="NZ_SHNO01000001.1"/>
</dbReference>
<dbReference type="PANTHER" id="PTHR33986">
    <property type="entry name" value="OS02G0535700 PROTEIN"/>
    <property type="match status" value="1"/>
</dbReference>
<evidence type="ECO:0000313" key="2">
    <source>
        <dbReference type="Proteomes" id="UP001143304"/>
    </source>
</evidence>
<sequence>MPVIWLIDAYRAGERGQVRALADALGWPCETKTLRYRKHVVLPHVLGRTTLRGIDAGSAASLQAPWPDLVISSGVRNEPVCRWIREQSGGRARYVHVGRPWASLESFDLVITTPQYRVPEESNVVNNTLTLHSVTPERLAQARREWAPIFEALPRPRIAVIAGGDSGPFTFGAGAAARLGREASQLAMVQEGSLMVSTSSRTRPAAVAALKDHIRGPHYFYPWTSGDLANPYMGILGWADRLIVTADSIAMLSEACATGKPVRMFDLGGMRAEPDGNRRDFRLGGVLYGFMMRWLWKPLSRDITRVHARLRGSGGATWSDELLGTARRPAQTDMQHAVDAVRHLLDQV</sequence>
<dbReference type="EMBL" id="SHNO01000001">
    <property type="protein sequence ID" value="MCX2977963.1"/>
    <property type="molecule type" value="Genomic_DNA"/>
</dbReference>
<dbReference type="InterPro" id="IPR009367">
    <property type="entry name" value="Elm1-like"/>
</dbReference>
<name>A0ABT3T6R8_9GAMM</name>
<dbReference type="PANTHER" id="PTHR33986:SF15">
    <property type="entry name" value="MITOCHONDRIAL FISSION PROTEIN ELM1"/>
    <property type="match status" value="1"/>
</dbReference>
<gene>
    <name evidence="1" type="ORF">EYC82_11410</name>
</gene>
<proteinExistence type="predicted"/>
<reference evidence="1" key="1">
    <citation type="submission" date="2019-02" db="EMBL/GenBank/DDBJ databases">
        <authorList>
            <person name="Li S.-H."/>
        </authorList>
    </citation>
    <scope>NUCLEOTIDE SEQUENCE</scope>
    <source>
        <strain evidence="1">IMCC11814</strain>
    </source>
</reference>
<protein>
    <submittedName>
        <fullName evidence="1">Nucleoside-diphosphate sugar epimerase</fullName>
    </submittedName>
</protein>
<accession>A0ABT3T6R8</accession>
<dbReference type="Pfam" id="PF06258">
    <property type="entry name" value="Mito_fiss_Elm1"/>
    <property type="match status" value="1"/>
</dbReference>